<evidence type="ECO:0000313" key="2">
    <source>
        <dbReference type="Proteomes" id="UP000617340"/>
    </source>
</evidence>
<gene>
    <name evidence="1" type="ORF">HZH68_008384</name>
</gene>
<comment type="caution">
    <text evidence="1">The sequence shown here is derived from an EMBL/GenBank/DDBJ whole genome shotgun (WGS) entry which is preliminary data.</text>
</comment>
<sequence length="149" mass="16705">MTKYLATCCRSSLPNLIGIPNEKRIELSNTVSCNDKMLFLSGDRHQHEKNYSEADRGYGEIIERNELIPNMSSPKGETESSSYVPFPATLVARVRGISQLAEIYHELRSTVCRGQVEHPSGYKHSELSTASNYRVKPKCRGKISPGFDP</sequence>
<reference evidence="1" key="1">
    <citation type="journal article" date="2020" name="G3 (Bethesda)">
        <title>High-Quality Assemblies for Three Invasive Social Wasps from the &lt;i&gt;Vespula&lt;/i&gt; Genus.</title>
        <authorList>
            <person name="Harrop T.W.R."/>
            <person name="Guhlin J."/>
            <person name="McLaughlin G.M."/>
            <person name="Permina E."/>
            <person name="Stockwell P."/>
            <person name="Gilligan J."/>
            <person name="Le Lec M.F."/>
            <person name="Gruber M.A.M."/>
            <person name="Quinn O."/>
            <person name="Lovegrove M."/>
            <person name="Duncan E.J."/>
            <person name="Remnant E.J."/>
            <person name="Van Eeckhoven J."/>
            <person name="Graham B."/>
            <person name="Knapp R.A."/>
            <person name="Langford K.W."/>
            <person name="Kronenberg Z."/>
            <person name="Press M.O."/>
            <person name="Eacker S.M."/>
            <person name="Wilson-Rankin E.E."/>
            <person name="Purcell J."/>
            <person name="Lester P.J."/>
            <person name="Dearden P.K."/>
        </authorList>
    </citation>
    <scope>NUCLEOTIDE SEQUENCE</scope>
    <source>
        <strain evidence="1">Linc-1</strain>
    </source>
</reference>
<keyword evidence="2" id="KW-1185">Reference proteome</keyword>
<dbReference type="AlphaFoldDB" id="A0A834K5G8"/>
<proteinExistence type="predicted"/>
<accession>A0A834K5G8</accession>
<protein>
    <submittedName>
        <fullName evidence="1">Uncharacterized protein</fullName>
    </submittedName>
</protein>
<organism evidence="1 2">
    <name type="scientific">Vespula germanica</name>
    <name type="common">German yellow jacket</name>
    <name type="synonym">Paravespula germanica</name>
    <dbReference type="NCBI Taxonomy" id="30212"/>
    <lineage>
        <taxon>Eukaryota</taxon>
        <taxon>Metazoa</taxon>
        <taxon>Ecdysozoa</taxon>
        <taxon>Arthropoda</taxon>
        <taxon>Hexapoda</taxon>
        <taxon>Insecta</taxon>
        <taxon>Pterygota</taxon>
        <taxon>Neoptera</taxon>
        <taxon>Endopterygota</taxon>
        <taxon>Hymenoptera</taxon>
        <taxon>Apocrita</taxon>
        <taxon>Aculeata</taxon>
        <taxon>Vespoidea</taxon>
        <taxon>Vespidae</taxon>
        <taxon>Vespinae</taxon>
        <taxon>Vespula</taxon>
    </lineage>
</organism>
<name>A0A834K5G8_VESGE</name>
<dbReference type="EMBL" id="JACSDZ010000007">
    <property type="protein sequence ID" value="KAF7399792.1"/>
    <property type="molecule type" value="Genomic_DNA"/>
</dbReference>
<evidence type="ECO:0000313" key="1">
    <source>
        <dbReference type="EMBL" id="KAF7399792.1"/>
    </source>
</evidence>
<dbReference type="Proteomes" id="UP000617340">
    <property type="component" value="Unassembled WGS sequence"/>
</dbReference>